<dbReference type="InterPro" id="IPR009327">
    <property type="entry name" value="Cupin_DUF985"/>
</dbReference>
<dbReference type="InterPro" id="IPR039935">
    <property type="entry name" value="YML079W-like"/>
</dbReference>
<accession>M2RU16</accession>
<feature type="domain" description="DUF985" evidence="1">
    <location>
        <begin position="18"/>
        <end position="168"/>
    </location>
</feature>
<dbReference type="Proteomes" id="UP000016930">
    <property type="component" value="Unassembled WGS sequence"/>
</dbReference>
<reference evidence="2 3" key="1">
    <citation type="journal article" date="2012" name="Proc. Natl. Acad. Sci. U.S.A.">
        <title>Comparative genomics of Ceriporiopsis subvermispora and Phanerochaete chrysosporium provide insight into selective ligninolysis.</title>
        <authorList>
            <person name="Fernandez-Fueyo E."/>
            <person name="Ruiz-Duenas F.J."/>
            <person name="Ferreira P."/>
            <person name="Floudas D."/>
            <person name="Hibbett D.S."/>
            <person name="Canessa P."/>
            <person name="Larrondo L.F."/>
            <person name="James T.Y."/>
            <person name="Seelenfreund D."/>
            <person name="Lobos S."/>
            <person name="Polanco R."/>
            <person name="Tello M."/>
            <person name="Honda Y."/>
            <person name="Watanabe T."/>
            <person name="Watanabe T."/>
            <person name="Ryu J.S."/>
            <person name="Kubicek C.P."/>
            <person name="Schmoll M."/>
            <person name="Gaskell J."/>
            <person name="Hammel K.E."/>
            <person name="St John F.J."/>
            <person name="Vanden Wymelenberg A."/>
            <person name="Sabat G."/>
            <person name="Splinter BonDurant S."/>
            <person name="Syed K."/>
            <person name="Yadav J.S."/>
            <person name="Doddapaneni H."/>
            <person name="Subramanian V."/>
            <person name="Lavin J.L."/>
            <person name="Oguiza J.A."/>
            <person name="Perez G."/>
            <person name="Pisabarro A.G."/>
            <person name="Ramirez L."/>
            <person name="Santoyo F."/>
            <person name="Master E."/>
            <person name="Coutinho P.M."/>
            <person name="Henrissat B."/>
            <person name="Lombard V."/>
            <person name="Magnuson J.K."/>
            <person name="Kuees U."/>
            <person name="Hori C."/>
            <person name="Igarashi K."/>
            <person name="Samejima M."/>
            <person name="Held B.W."/>
            <person name="Barry K.W."/>
            <person name="LaButti K.M."/>
            <person name="Lapidus A."/>
            <person name="Lindquist E.A."/>
            <person name="Lucas S.M."/>
            <person name="Riley R."/>
            <person name="Salamov A.A."/>
            <person name="Hoffmeister D."/>
            <person name="Schwenk D."/>
            <person name="Hadar Y."/>
            <person name="Yarden O."/>
            <person name="de Vries R.P."/>
            <person name="Wiebenga A."/>
            <person name="Stenlid J."/>
            <person name="Eastwood D."/>
            <person name="Grigoriev I.V."/>
            <person name="Berka R.M."/>
            <person name="Blanchette R.A."/>
            <person name="Kersten P."/>
            <person name="Martinez A.T."/>
            <person name="Vicuna R."/>
            <person name="Cullen D."/>
        </authorList>
    </citation>
    <scope>NUCLEOTIDE SEQUENCE [LARGE SCALE GENOMIC DNA]</scope>
    <source>
        <strain evidence="2 3">B</strain>
    </source>
</reference>
<dbReference type="AlphaFoldDB" id="M2RU16"/>
<dbReference type="Pfam" id="PF06172">
    <property type="entry name" value="Cupin_5"/>
    <property type="match status" value="1"/>
</dbReference>
<dbReference type="Gene3D" id="2.60.120.10">
    <property type="entry name" value="Jelly Rolls"/>
    <property type="match status" value="1"/>
</dbReference>
<evidence type="ECO:0000313" key="2">
    <source>
        <dbReference type="EMBL" id="EMD41927.1"/>
    </source>
</evidence>
<dbReference type="PANTHER" id="PTHR33387">
    <property type="entry name" value="RMLC-LIKE JELLY ROLL FOLD PROTEIN"/>
    <property type="match status" value="1"/>
</dbReference>
<organism evidence="2 3">
    <name type="scientific">Ceriporiopsis subvermispora (strain B)</name>
    <name type="common">White-rot fungus</name>
    <name type="synonym">Gelatoporia subvermispora</name>
    <dbReference type="NCBI Taxonomy" id="914234"/>
    <lineage>
        <taxon>Eukaryota</taxon>
        <taxon>Fungi</taxon>
        <taxon>Dikarya</taxon>
        <taxon>Basidiomycota</taxon>
        <taxon>Agaricomycotina</taxon>
        <taxon>Agaricomycetes</taxon>
        <taxon>Polyporales</taxon>
        <taxon>Gelatoporiaceae</taxon>
        <taxon>Gelatoporia</taxon>
    </lineage>
</organism>
<dbReference type="SUPFAM" id="SSF51182">
    <property type="entry name" value="RmlC-like cupins"/>
    <property type="match status" value="1"/>
</dbReference>
<proteinExistence type="predicted"/>
<protein>
    <recommendedName>
        <fullName evidence="1">DUF985 domain-containing protein</fullName>
    </recommendedName>
</protein>
<gene>
    <name evidence="2" type="ORF">CERSUDRAFT_90516</name>
</gene>
<name>M2RU16_CERS8</name>
<sequence>MSSTATSPRSYAIPNSVAIKTLGLIKHPEGGYFAETDRQTDQVPSPFADGAMRPLATSIYYFLTPDEPNGVFHLNKSATMHVLHQGRAEYVLITPGTPPQVEKKVMGADIQNGEHLQLLVPSGVWKMSRLLPSDLAAASASESAAKEHTGCLITEVVFPGFAWEDHGFLTRPELTALFGDSEEAKEWAPYVKKAE</sequence>
<dbReference type="InterPro" id="IPR014710">
    <property type="entry name" value="RmlC-like_jellyroll"/>
</dbReference>
<dbReference type="HOGENOM" id="CLU_097615_0_0_1"/>
<keyword evidence="3" id="KW-1185">Reference proteome</keyword>
<dbReference type="PANTHER" id="PTHR33387:SF3">
    <property type="entry name" value="DUF985 DOMAIN-CONTAINING PROTEIN"/>
    <property type="match status" value="1"/>
</dbReference>
<dbReference type="OrthoDB" id="6614653at2759"/>
<evidence type="ECO:0000313" key="3">
    <source>
        <dbReference type="Proteomes" id="UP000016930"/>
    </source>
</evidence>
<dbReference type="EMBL" id="KB445791">
    <property type="protein sequence ID" value="EMD41927.1"/>
    <property type="molecule type" value="Genomic_DNA"/>
</dbReference>
<evidence type="ECO:0000259" key="1">
    <source>
        <dbReference type="Pfam" id="PF06172"/>
    </source>
</evidence>
<dbReference type="CDD" id="cd06121">
    <property type="entry name" value="cupin_YML079wp"/>
    <property type="match status" value="1"/>
</dbReference>
<dbReference type="InterPro" id="IPR011051">
    <property type="entry name" value="RmlC_Cupin_sf"/>
</dbReference>